<organism evidence="2 3">
    <name type="scientific">Candidatus Taylorbacteria bacterium RIFCSPLOWO2_12_FULL_44_15c</name>
    <dbReference type="NCBI Taxonomy" id="1802333"/>
    <lineage>
        <taxon>Bacteria</taxon>
        <taxon>Candidatus Tayloriibacteriota</taxon>
    </lineage>
</organism>
<protein>
    <submittedName>
        <fullName evidence="2">Uncharacterized protein</fullName>
    </submittedName>
</protein>
<comment type="caution">
    <text evidence="2">The sequence shown here is derived from an EMBL/GenBank/DDBJ whole genome shotgun (WGS) entry which is preliminary data.</text>
</comment>
<evidence type="ECO:0000313" key="3">
    <source>
        <dbReference type="Proteomes" id="UP000176355"/>
    </source>
</evidence>
<dbReference type="EMBL" id="MHSL01000019">
    <property type="protein sequence ID" value="OHA43699.1"/>
    <property type="molecule type" value="Genomic_DNA"/>
</dbReference>
<name>A0A1G2P7K2_9BACT</name>
<reference evidence="2 3" key="1">
    <citation type="journal article" date="2016" name="Nat. Commun.">
        <title>Thousands of microbial genomes shed light on interconnected biogeochemical processes in an aquifer system.</title>
        <authorList>
            <person name="Anantharaman K."/>
            <person name="Brown C.T."/>
            <person name="Hug L.A."/>
            <person name="Sharon I."/>
            <person name="Castelle C.J."/>
            <person name="Probst A.J."/>
            <person name="Thomas B.C."/>
            <person name="Singh A."/>
            <person name="Wilkins M.J."/>
            <person name="Karaoz U."/>
            <person name="Brodie E.L."/>
            <person name="Williams K.H."/>
            <person name="Hubbard S.S."/>
            <person name="Banfield J.F."/>
        </authorList>
    </citation>
    <scope>NUCLEOTIDE SEQUENCE [LARGE SCALE GENOMIC DNA]</scope>
</reference>
<proteinExistence type="predicted"/>
<dbReference type="Proteomes" id="UP000176355">
    <property type="component" value="Unassembled WGS sequence"/>
</dbReference>
<dbReference type="STRING" id="1802333.A3G03_02505"/>
<keyword evidence="1" id="KW-0812">Transmembrane</keyword>
<gene>
    <name evidence="2" type="ORF">A3G03_02505</name>
</gene>
<evidence type="ECO:0000313" key="2">
    <source>
        <dbReference type="EMBL" id="OHA43699.1"/>
    </source>
</evidence>
<evidence type="ECO:0000256" key="1">
    <source>
        <dbReference type="SAM" id="Phobius"/>
    </source>
</evidence>
<dbReference type="AlphaFoldDB" id="A0A1G2P7K2"/>
<accession>A0A1G2P7K2</accession>
<keyword evidence="1" id="KW-1133">Transmembrane helix</keyword>
<sequence>MHQNKSKKNKMLILAAVVIVAAFIGYSLFLTDRTDNLALVSPQGVNQSQTARDLLVLFAELSAFDLNPAVLSNPAFVSLEDFSREIPSEPAGRTNPFVPI</sequence>
<keyword evidence="1" id="KW-0472">Membrane</keyword>
<feature type="transmembrane region" description="Helical" evidence="1">
    <location>
        <begin position="12"/>
        <end position="30"/>
    </location>
</feature>